<proteinExistence type="predicted"/>
<comment type="caution">
    <text evidence="2">The sequence shown here is derived from an EMBL/GenBank/DDBJ whole genome shotgun (WGS) entry which is preliminary data.</text>
</comment>
<dbReference type="EMBL" id="AHFG01000086">
    <property type="protein sequence ID" value="EJR64016.1"/>
    <property type="molecule type" value="Genomic_DNA"/>
</dbReference>
<sequence length="137" mass="13907">MKKKLLGMMACGTLALGMMTIGSGSVSAEPLKTTNTSQFGTQTKTQAAPKFLGDIVDGVTNIAGAVLSTGSVITDAVGKVAGDQWTGMAAKQAWGVLDGFTMVGSAANKLGFLGATAKQSDTSSKNIRAAEIAFDNK</sequence>
<feature type="chain" id="PRO_5040839258" evidence="1">
    <location>
        <begin position="29"/>
        <end position="137"/>
    </location>
</feature>
<keyword evidence="1" id="KW-0732">Signal</keyword>
<dbReference type="AlphaFoldDB" id="A0A9W5KRE2"/>
<gene>
    <name evidence="2" type="ORF">IK5_05802</name>
</gene>
<organism evidence="2 3">
    <name type="scientific">Bacillus cereus VD154</name>
    <dbReference type="NCBI Taxonomy" id="1053238"/>
    <lineage>
        <taxon>Bacteria</taxon>
        <taxon>Bacillati</taxon>
        <taxon>Bacillota</taxon>
        <taxon>Bacilli</taxon>
        <taxon>Bacillales</taxon>
        <taxon>Bacillaceae</taxon>
        <taxon>Bacillus</taxon>
        <taxon>Bacillus cereus group</taxon>
    </lineage>
</organism>
<accession>A0A9W5KRE2</accession>
<protein>
    <submittedName>
        <fullName evidence="2">Uncharacterized protein</fullName>
    </submittedName>
</protein>
<evidence type="ECO:0000313" key="2">
    <source>
        <dbReference type="EMBL" id="EJR64016.1"/>
    </source>
</evidence>
<dbReference type="RefSeq" id="WP_000727988.1">
    <property type="nucleotide sequence ID" value="NZ_JH791885.1"/>
</dbReference>
<dbReference type="Proteomes" id="UP000006967">
    <property type="component" value="Unassembled WGS sequence"/>
</dbReference>
<evidence type="ECO:0000256" key="1">
    <source>
        <dbReference type="SAM" id="SignalP"/>
    </source>
</evidence>
<feature type="signal peptide" evidence="1">
    <location>
        <begin position="1"/>
        <end position="28"/>
    </location>
</feature>
<name>A0A9W5KRE2_BACCE</name>
<reference evidence="2 3" key="1">
    <citation type="submission" date="2012-04" db="EMBL/GenBank/DDBJ databases">
        <title>The Genome Sequence of Bacillus cereus VD154.</title>
        <authorList>
            <consortium name="The Broad Institute Genome Sequencing Platform"/>
            <consortium name="The Broad Institute Genome Sequencing Center for Infectious Disease"/>
            <person name="Feldgarden M."/>
            <person name="Van der Auwera G.A."/>
            <person name="Mahillon J."/>
            <person name="Duprez V."/>
            <person name="Timmery S."/>
            <person name="Mattelet C."/>
            <person name="Dierick K."/>
            <person name="Sun M."/>
            <person name="Yu Z."/>
            <person name="Zhu L."/>
            <person name="Hu X."/>
            <person name="Shank E.B."/>
            <person name="Swiecicka I."/>
            <person name="Hansen B.M."/>
            <person name="Andrup L."/>
            <person name="Young S.K."/>
            <person name="Zeng Q."/>
            <person name="Gargeya S."/>
            <person name="Fitzgerald M."/>
            <person name="Haas B."/>
            <person name="Abouelleil A."/>
            <person name="Alvarado L."/>
            <person name="Arachchi H.M."/>
            <person name="Berlin A."/>
            <person name="Chapman S.B."/>
            <person name="Goldberg J."/>
            <person name="Griggs A."/>
            <person name="Gujja S."/>
            <person name="Hansen M."/>
            <person name="Howarth C."/>
            <person name="Imamovic A."/>
            <person name="Larimer J."/>
            <person name="McCowen C."/>
            <person name="Montmayeur A."/>
            <person name="Murphy C."/>
            <person name="Neiman D."/>
            <person name="Pearson M."/>
            <person name="Priest M."/>
            <person name="Roberts A."/>
            <person name="Saif S."/>
            <person name="Shea T."/>
            <person name="Sisk P."/>
            <person name="Sykes S."/>
            <person name="Wortman J."/>
            <person name="Nusbaum C."/>
            <person name="Birren B."/>
        </authorList>
    </citation>
    <scope>NUCLEOTIDE SEQUENCE [LARGE SCALE GENOMIC DNA]</scope>
    <source>
        <strain evidence="2 3">VD154</strain>
    </source>
</reference>
<evidence type="ECO:0000313" key="3">
    <source>
        <dbReference type="Proteomes" id="UP000006967"/>
    </source>
</evidence>